<evidence type="ECO:0000313" key="3">
    <source>
        <dbReference type="Proteomes" id="UP001229952"/>
    </source>
</evidence>
<evidence type="ECO:0000256" key="1">
    <source>
        <dbReference type="SAM" id="Phobius"/>
    </source>
</evidence>
<reference evidence="2 3" key="1">
    <citation type="submission" date="2023-03" db="EMBL/GenBank/DDBJ databases">
        <title>Isolation and description of six Streptomyces strains from soil environments, able to metabolize different microbial glucans.</title>
        <authorList>
            <person name="Widen T."/>
            <person name="Larsbrink J."/>
        </authorList>
    </citation>
    <scope>NUCLEOTIDE SEQUENCE [LARGE SCALE GENOMIC DNA]</scope>
    <source>
        <strain evidence="2 3">Mut2</strain>
    </source>
</reference>
<keyword evidence="1" id="KW-0812">Transmembrane</keyword>
<dbReference type="RefSeq" id="WP_306088874.1">
    <property type="nucleotide sequence ID" value="NZ_CP120992.1"/>
</dbReference>
<feature type="transmembrane region" description="Helical" evidence="1">
    <location>
        <begin position="23"/>
        <end position="44"/>
    </location>
</feature>
<sequence length="46" mass="5129">MDADHYSSSAWRVWSPVVSEERLGLYLLAAALVLALAGRLVAVWRE</sequence>
<organism evidence="2 3">
    <name type="scientific">Streptomyces laculatispora</name>
    <dbReference type="NCBI Taxonomy" id="887464"/>
    <lineage>
        <taxon>Bacteria</taxon>
        <taxon>Bacillati</taxon>
        <taxon>Actinomycetota</taxon>
        <taxon>Actinomycetes</taxon>
        <taxon>Kitasatosporales</taxon>
        <taxon>Streptomycetaceae</taxon>
        <taxon>Streptomyces</taxon>
    </lineage>
</organism>
<proteinExistence type="predicted"/>
<accession>A0ABY9I4V5</accession>
<name>A0ABY9I4V5_9ACTN</name>
<keyword evidence="3" id="KW-1185">Reference proteome</keyword>
<keyword evidence="1" id="KW-1133">Transmembrane helix</keyword>
<dbReference type="Proteomes" id="UP001229952">
    <property type="component" value="Chromosome"/>
</dbReference>
<protein>
    <submittedName>
        <fullName evidence="2">Uncharacterized protein</fullName>
    </submittedName>
</protein>
<evidence type="ECO:0000313" key="2">
    <source>
        <dbReference type="EMBL" id="WLQ41880.1"/>
    </source>
</evidence>
<keyword evidence="1" id="KW-0472">Membrane</keyword>
<gene>
    <name evidence="2" type="ORF">P8A22_19060</name>
</gene>
<dbReference type="EMBL" id="CP120992">
    <property type="protein sequence ID" value="WLQ41880.1"/>
    <property type="molecule type" value="Genomic_DNA"/>
</dbReference>